<dbReference type="PANTHER" id="PTHR43179">
    <property type="entry name" value="RHAMNOSYLTRANSFERASE WBBL"/>
    <property type="match status" value="1"/>
</dbReference>
<name>A0A0F6QZF9_9CORY</name>
<dbReference type="GO" id="GO:0102096">
    <property type="term" value="F:decaprenyl-N-acetyl-alpha-D-glucosaminyl-pyrophosphate:dTDP-alpha-L-rhamnose rhamnosyltransferase activity"/>
    <property type="evidence" value="ECO:0007669"/>
    <property type="project" value="UniProtKB-EC"/>
</dbReference>
<reference evidence="2 3" key="1">
    <citation type="journal article" date="2015" name="Genome Announc.">
        <title>Complete Genome Sequence of Corynebacterium kutscheri DSM 20755, a Corynebacterial Type Strain with Remarkably Low G+C Content of Chromosomal DNA.</title>
        <authorList>
            <person name="Ruckert C."/>
            <person name="Albersmeier A."/>
            <person name="Winkler A."/>
            <person name="Tauch A."/>
        </authorList>
    </citation>
    <scope>NUCLEOTIDE SEQUENCE [LARGE SCALE GENOMIC DNA]</scope>
    <source>
        <strain evidence="2 3">DSM 20755</strain>
    </source>
</reference>
<feature type="domain" description="Glycosyltransferase 2-like" evidence="1">
    <location>
        <begin position="9"/>
        <end position="114"/>
    </location>
</feature>
<dbReference type="Pfam" id="PF00535">
    <property type="entry name" value="Glycos_transf_2"/>
    <property type="match status" value="1"/>
</dbReference>
<keyword evidence="3" id="KW-1185">Reference proteome</keyword>
<dbReference type="KEGG" id="cku:UL82_02350"/>
<dbReference type="CDD" id="cd04186">
    <property type="entry name" value="GT_2_like_c"/>
    <property type="match status" value="1"/>
</dbReference>
<dbReference type="STRING" id="35755.UL82_02350"/>
<keyword evidence="2" id="KW-0808">Transferase</keyword>
<proteinExistence type="predicted"/>
<dbReference type="EC" id="2.4.1.289" evidence="2"/>
<dbReference type="Gene3D" id="3.90.550.10">
    <property type="entry name" value="Spore Coat Polysaccharide Biosynthesis Protein SpsA, Chain A"/>
    <property type="match status" value="1"/>
</dbReference>
<dbReference type="EMBL" id="CP011312">
    <property type="protein sequence ID" value="AKE40695.1"/>
    <property type="molecule type" value="Genomic_DNA"/>
</dbReference>
<sequence>MLVNKPIAVITVTYSPGDHLAAFISSLATATQRGVEIYLADNGSTDGVPQQHAHSQDNVHFLPTGGNIGYGSAINYAVASLAQAREQGRIDADFFVLANPDVTFEPGSIDAMIQCARRWEEKGYRVGDVGPYIRQSDGSAYPSARAVPTVINGIGHALFGAIWKNNPWSKSYRDNAVMDQERSAGWLSGSCLVVNWSAFDEIGGFDQRYFMYMEDVDLGDRFGRAGMVNVFCPRAVITHAVGHAAGKNPEKMLPAHHDSAYRFQADRHPYWWQAPLRWALWCGLKVRAYVAVVIAQKRGNR</sequence>
<evidence type="ECO:0000313" key="2">
    <source>
        <dbReference type="EMBL" id="AKE40695.1"/>
    </source>
</evidence>
<evidence type="ECO:0000313" key="3">
    <source>
        <dbReference type="Proteomes" id="UP000033457"/>
    </source>
</evidence>
<dbReference type="Proteomes" id="UP000033457">
    <property type="component" value="Chromosome"/>
</dbReference>
<dbReference type="PANTHER" id="PTHR43179:SF7">
    <property type="entry name" value="RHAMNOSYLTRANSFERASE WBBL"/>
    <property type="match status" value="1"/>
</dbReference>
<dbReference type="InterPro" id="IPR001173">
    <property type="entry name" value="Glyco_trans_2-like"/>
</dbReference>
<dbReference type="SUPFAM" id="SSF53448">
    <property type="entry name" value="Nucleotide-diphospho-sugar transferases"/>
    <property type="match status" value="1"/>
</dbReference>
<dbReference type="AlphaFoldDB" id="A0A0F6QZF9"/>
<dbReference type="InterPro" id="IPR029044">
    <property type="entry name" value="Nucleotide-diphossugar_trans"/>
</dbReference>
<dbReference type="HOGENOM" id="CLU_023845_0_0_11"/>
<gene>
    <name evidence="2" type="primary">wbbL</name>
    <name evidence="2" type="ORF">UL82_02350</name>
</gene>
<keyword evidence="2" id="KW-0328">Glycosyltransferase</keyword>
<evidence type="ECO:0000259" key="1">
    <source>
        <dbReference type="Pfam" id="PF00535"/>
    </source>
</evidence>
<protein>
    <submittedName>
        <fullName evidence="2">Putative glycosyltransferase</fullName>
        <ecNumber evidence="2">2.4.1.289</ecNumber>
    </submittedName>
</protein>
<accession>A0A0F6QZF9</accession>
<organism evidence="2 3">
    <name type="scientific">Corynebacterium kutscheri</name>
    <dbReference type="NCBI Taxonomy" id="35755"/>
    <lineage>
        <taxon>Bacteria</taxon>
        <taxon>Bacillati</taxon>
        <taxon>Actinomycetota</taxon>
        <taxon>Actinomycetes</taxon>
        <taxon>Mycobacteriales</taxon>
        <taxon>Corynebacteriaceae</taxon>
        <taxon>Corynebacterium</taxon>
    </lineage>
</organism>